<gene>
    <name evidence="1" type="ORF">P5G51_010875</name>
</gene>
<proteinExistence type="predicted"/>
<comment type="caution">
    <text evidence="1">The sequence shown here is derived from an EMBL/GenBank/DDBJ whole genome shotgun (WGS) entry which is preliminary data.</text>
</comment>
<dbReference type="EMBL" id="JAROCA020000001">
    <property type="protein sequence ID" value="MDY0405830.1"/>
    <property type="molecule type" value="Genomic_DNA"/>
</dbReference>
<sequence>MILYTPLAKEDIFPSDLSIYAKRQCINFKNKTLYVEKRNDGTYQLLQLLSTDPNDFLNDQFQPGTIIE</sequence>
<dbReference type="RefSeq" id="WP_306066441.1">
    <property type="nucleotide sequence ID" value="NZ_JAROCA020000001.1"/>
</dbReference>
<organism evidence="1 2">
    <name type="scientific">Tigheibacillus jepli</name>
    <dbReference type="NCBI Taxonomy" id="3035914"/>
    <lineage>
        <taxon>Bacteria</taxon>
        <taxon>Bacillati</taxon>
        <taxon>Bacillota</taxon>
        <taxon>Bacilli</taxon>
        <taxon>Bacillales</taxon>
        <taxon>Bacillaceae</taxon>
        <taxon>Tigheibacillus</taxon>
    </lineage>
</organism>
<dbReference type="InterPro" id="IPR025619">
    <property type="entry name" value="YlzJ"/>
</dbReference>
<reference evidence="1 2" key="1">
    <citation type="submission" date="2023-10" db="EMBL/GenBank/DDBJ databases">
        <title>179-bfca-hs.</title>
        <authorList>
            <person name="Miliotis G."/>
            <person name="Sengupta P."/>
            <person name="Hameed A."/>
            <person name="Chuvochina M."/>
            <person name="Mcdonagh F."/>
            <person name="Simpson A.C."/>
            <person name="Singh N.K."/>
            <person name="Rekha P.D."/>
            <person name="Raman K."/>
            <person name="Hugenholtz P."/>
            <person name="Venkateswaran K."/>
        </authorList>
    </citation>
    <scope>NUCLEOTIDE SEQUENCE [LARGE SCALE GENOMIC DNA]</scope>
    <source>
        <strain evidence="1 2">179-BFC-A-HS</strain>
    </source>
</reference>
<accession>A0ABU5CHY9</accession>
<name>A0ABU5CHY9_9BACI</name>
<evidence type="ECO:0000313" key="2">
    <source>
        <dbReference type="Proteomes" id="UP001228376"/>
    </source>
</evidence>
<dbReference type="Pfam" id="PF14035">
    <property type="entry name" value="YlzJ"/>
    <property type="match status" value="1"/>
</dbReference>
<dbReference type="Proteomes" id="UP001228376">
    <property type="component" value="Unassembled WGS sequence"/>
</dbReference>
<evidence type="ECO:0000313" key="1">
    <source>
        <dbReference type="EMBL" id="MDY0405830.1"/>
    </source>
</evidence>
<keyword evidence="2" id="KW-1185">Reference proteome</keyword>
<protein>
    <submittedName>
        <fullName evidence="1">YlzJ-like family protein</fullName>
    </submittedName>
</protein>